<name>Q21AT1_RHOPB</name>
<feature type="compositionally biased region" description="Basic and acidic residues" evidence="1">
    <location>
        <begin position="95"/>
        <end position="106"/>
    </location>
</feature>
<gene>
    <name evidence="2" type="ordered locus">RPC_0935</name>
</gene>
<dbReference type="STRING" id="316056.RPC_0935"/>
<dbReference type="HOGENOM" id="CLU_143519_0_0_5"/>
<dbReference type="OrthoDB" id="8236372at2"/>
<reference evidence="2" key="1">
    <citation type="submission" date="2006-03" db="EMBL/GenBank/DDBJ databases">
        <title>Complete sequence of Rhodopseudomonas palustris BisB18.</title>
        <authorList>
            <consortium name="US DOE Joint Genome Institute"/>
            <person name="Copeland A."/>
            <person name="Lucas S."/>
            <person name="Lapidus A."/>
            <person name="Barry K."/>
            <person name="Detter J.C."/>
            <person name="Glavina del Rio T."/>
            <person name="Hammon N."/>
            <person name="Israni S."/>
            <person name="Dalin E."/>
            <person name="Tice H."/>
            <person name="Pitluck S."/>
            <person name="Chain P."/>
            <person name="Malfatti S."/>
            <person name="Shin M."/>
            <person name="Vergez L."/>
            <person name="Schmutz J."/>
            <person name="Larimer F."/>
            <person name="Land M."/>
            <person name="Hauser L."/>
            <person name="Pelletier D.A."/>
            <person name="Kyrpides N."/>
            <person name="Anderson I."/>
            <person name="Oda Y."/>
            <person name="Harwood C.S."/>
            <person name="Richardson P."/>
        </authorList>
    </citation>
    <scope>NUCLEOTIDE SEQUENCE [LARGE SCALE GENOMIC DNA]</scope>
    <source>
        <strain evidence="2">BisB18</strain>
    </source>
</reference>
<sequence length="124" mass="13576">MIKQTDAKQRKSTERPAAAKSGETIPAQLQPATLTALDEWAALHLVSRAEAVQRLVQLGLSVASSGRPAKAVRTARAVELAANQIGQLIDPDAPSEERDRRIHRLTEGPPEFVEARVDLPKRKR</sequence>
<dbReference type="KEGG" id="rpc:RPC_0935"/>
<evidence type="ECO:0000313" key="2">
    <source>
        <dbReference type="EMBL" id="ABD86505.1"/>
    </source>
</evidence>
<evidence type="ECO:0000256" key="1">
    <source>
        <dbReference type="SAM" id="MobiDB-lite"/>
    </source>
</evidence>
<dbReference type="RefSeq" id="WP_011471413.1">
    <property type="nucleotide sequence ID" value="NC_007925.1"/>
</dbReference>
<dbReference type="eggNOG" id="ENOG503061I">
    <property type="taxonomic scope" value="Bacteria"/>
</dbReference>
<organism evidence="2">
    <name type="scientific">Rhodopseudomonas palustris (strain BisB18)</name>
    <dbReference type="NCBI Taxonomy" id="316056"/>
    <lineage>
        <taxon>Bacteria</taxon>
        <taxon>Pseudomonadati</taxon>
        <taxon>Pseudomonadota</taxon>
        <taxon>Alphaproteobacteria</taxon>
        <taxon>Hyphomicrobiales</taxon>
        <taxon>Nitrobacteraceae</taxon>
        <taxon>Rhodopseudomonas</taxon>
    </lineage>
</organism>
<accession>Q21AT1</accession>
<feature type="region of interest" description="Disordered" evidence="1">
    <location>
        <begin position="90"/>
        <end position="109"/>
    </location>
</feature>
<dbReference type="EMBL" id="CP000301">
    <property type="protein sequence ID" value="ABD86505.1"/>
    <property type="molecule type" value="Genomic_DNA"/>
</dbReference>
<feature type="region of interest" description="Disordered" evidence="1">
    <location>
        <begin position="1"/>
        <end position="29"/>
    </location>
</feature>
<proteinExistence type="predicted"/>
<protein>
    <submittedName>
        <fullName evidence="2">Uncharacterized protein</fullName>
    </submittedName>
</protein>
<feature type="compositionally biased region" description="Basic and acidic residues" evidence="1">
    <location>
        <begin position="1"/>
        <end position="14"/>
    </location>
</feature>
<dbReference type="AlphaFoldDB" id="Q21AT1"/>